<sequence>MSPPTSPNMERRYIPIPPAQAPGFGSTGPWALVGPKAMPILPNTTIRRSYVPPFVPPRLPISPPHRASQNEASHRPDTIYEDQFQLALARANTPPRPQVASSFGQGPVQGNKRKRAIPDKRGEHVSSLDLDTSSLAHRLVILEVPNFFQAPPTIEDGTPRSSPAHAGSPPPPHSSPSRYNVRLRYGPSSTLKGRRLSAARSYPSPQKPSPPIPLAPQSSSRSSPEPPKRMRLWANDRARPGGP</sequence>
<protein>
    <submittedName>
        <fullName evidence="2">Uncharacterized protein</fullName>
    </submittedName>
</protein>
<keyword evidence="3" id="KW-1185">Reference proteome</keyword>
<gene>
    <name evidence="2" type="ORF">PAC_17694</name>
</gene>
<organism evidence="2 3">
    <name type="scientific">Phialocephala subalpina</name>
    <dbReference type="NCBI Taxonomy" id="576137"/>
    <lineage>
        <taxon>Eukaryota</taxon>
        <taxon>Fungi</taxon>
        <taxon>Dikarya</taxon>
        <taxon>Ascomycota</taxon>
        <taxon>Pezizomycotina</taxon>
        <taxon>Leotiomycetes</taxon>
        <taxon>Helotiales</taxon>
        <taxon>Mollisiaceae</taxon>
        <taxon>Phialocephala</taxon>
        <taxon>Phialocephala fortinii species complex</taxon>
    </lineage>
</organism>
<evidence type="ECO:0000313" key="3">
    <source>
        <dbReference type="Proteomes" id="UP000184330"/>
    </source>
</evidence>
<dbReference type="AlphaFoldDB" id="A0A1L7XS17"/>
<dbReference type="Proteomes" id="UP000184330">
    <property type="component" value="Unassembled WGS sequence"/>
</dbReference>
<reference evidence="2 3" key="1">
    <citation type="submission" date="2016-03" db="EMBL/GenBank/DDBJ databases">
        <authorList>
            <person name="Ploux O."/>
        </authorList>
    </citation>
    <scope>NUCLEOTIDE SEQUENCE [LARGE SCALE GENOMIC DNA]</scope>
    <source>
        <strain evidence="2 3">UAMH 11012</strain>
    </source>
</reference>
<feature type="compositionally biased region" description="Basic and acidic residues" evidence="1">
    <location>
        <begin position="116"/>
        <end position="125"/>
    </location>
</feature>
<evidence type="ECO:0000256" key="1">
    <source>
        <dbReference type="SAM" id="MobiDB-lite"/>
    </source>
</evidence>
<name>A0A1L7XS17_9HELO</name>
<dbReference type="EMBL" id="FJOG01000047">
    <property type="protein sequence ID" value="CZR67795.1"/>
    <property type="molecule type" value="Genomic_DNA"/>
</dbReference>
<feature type="region of interest" description="Disordered" evidence="1">
    <location>
        <begin position="94"/>
        <end position="125"/>
    </location>
</feature>
<feature type="compositionally biased region" description="Basic and acidic residues" evidence="1">
    <location>
        <begin position="234"/>
        <end position="243"/>
    </location>
</feature>
<feature type="region of interest" description="Disordered" evidence="1">
    <location>
        <begin position="1"/>
        <end position="20"/>
    </location>
</feature>
<accession>A0A1L7XS17</accession>
<feature type="region of interest" description="Disordered" evidence="1">
    <location>
        <begin position="149"/>
        <end position="243"/>
    </location>
</feature>
<evidence type="ECO:0000313" key="2">
    <source>
        <dbReference type="EMBL" id="CZR67795.1"/>
    </source>
</evidence>
<proteinExistence type="predicted"/>
<feature type="compositionally biased region" description="Pro residues" evidence="1">
    <location>
        <begin position="205"/>
        <end position="214"/>
    </location>
</feature>